<dbReference type="PANTHER" id="PTHR42736">
    <property type="entry name" value="PROTEIN-GLUTAMINE GAMMA-GLUTAMYLTRANSFERASE"/>
    <property type="match status" value="1"/>
</dbReference>
<keyword evidence="3" id="KW-0378">Hydrolase</keyword>
<feature type="transmembrane region" description="Helical" evidence="1">
    <location>
        <begin position="59"/>
        <end position="77"/>
    </location>
</feature>
<dbReference type="Pfam" id="PF13559">
    <property type="entry name" value="DUF4129"/>
    <property type="match status" value="1"/>
</dbReference>
<evidence type="ECO:0000259" key="2">
    <source>
        <dbReference type="SMART" id="SM00460"/>
    </source>
</evidence>
<evidence type="ECO:0000256" key="1">
    <source>
        <dbReference type="SAM" id="Phobius"/>
    </source>
</evidence>
<dbReference type="InterPro" id="IPR002931">
    <property type="entry name" value="Transglutaminase-like"/>
</dbReference>
<dbReference type="RefSeq" id="WP_015234875.1">
    <property type="nucleotide sequence ID" value="NC_019793.1"/>
</dbReference>
<reference evidence="4" key="1">
    <citation type="submission" date="2012-03" db="EMBL/GenBank/DDBJ databases">
        <title>Complete sequence of chromosome of Deinococcus peraridilitoris DSM 19664.</title>
        <authorList>
            <person name="Lucas S."/>
            <person name="Copeland A."/>
            <person name="Lapidus A."/>
            <person name="Glavina del Rio T."/>
            <person name="Dalin E."/>
            <person name="Tice H."/>
            <person name="Bruce D."/>
            <person name="Goodwin L."/>
            <person name="Pitluck S."/>
            <person name="Peters L."/>
            <person name="Mikhailova N."/>
            <person name="Lu M."/>
            <person name="Kyrpides N."/>
            <person name="Mavromatis K."/>
            <person name="Ivanova N."/>
            <person name="Brettin T."/>
            <person name="Detter J.C."/>
            <person name="Han C."/>
            <person name="Larimer F."/>
            <person name="Land M."/>
            <person name="Hauser L."/>
            <person name="Markowitz V."/>
            <person name="Cheng J.-F."/>
            <person name="Hugenholtz P."/>
            <person name="Woyke T."/>
            <person name="Wu D."/>
            <person name="Pukall R."/>
            <person name="Steenblock K."/>
            <person name="Brambilla E."/>
            <person name="Klenk H.-P."/>
            <person name="Eisen J.A."/>
        </authorList>
    </citation>
    <scope>NUCLEOTIDE SEQUENCE [LARGE SCALE GENOMIC DNA]</scope>
    <source>
        <strain evidence="4">DSM 19664 / LMG 22246 / CIP 109416 / KR-200</strain>
    </source>
</reference>
<dbReference type="InterPro" id="IPR021878">
    <property type="entry name" value="TgpA_N"/>
</dbReference>
<feature type="transmembrane region" description="Helical" evidence="1">
    <location>
        <begin position="9"/>
        <end position="28"/>
    </location>
</feature>
<proteinExistence type="predicted"/>
<dbReference type="KEGG" id="dpd:Deipe_1001"/>
<keyword evidence="1" id="KW-1133">Transmembrane helix</keyword>
<feature type="domain" description="Transglutaminase-like" evidence="2">
    <location>
        <begin position="404"/>
        <end position="473"/>
    </location>
</feature>
<protein>
    <submittedName>
        <fullName evidence="3">Transglutaminase-like enzyme, predicted cysteine protease</fullName>
    </submittedName>
</protein>
<dbReference type="Proteomes" id="UP000010467">
    <property type="component" value="Chromosome"/>
</dbReference>
<keyword evidence="1" id="KW-0812">Transmembrane</keyword>
<dbReference type="PANTHER" id="PTHR42736:SF1">
    <property type="entry name" value="PROTEIN-GLUTAMINE GAMMA-GLUTAMYLTRANSFERASE"/>
    <property type="match status" value="1"/>
</dbReference>
<keyword evidence="4" id="KW-1185">Reference proteome</keyword>
<feature type="transmembrane region" description="Helical" evidence="1">
    <location>
        <begin position="109"/>
        <end position="127"/>
    </location>
</feature>
<accession>L0A0N5</accession>
<gene>
    <name evidence="3" type="ordered locus">Deipe_1001</name>
</gene>
<dbReference type="GO" id="GO:0006508">
    <property type="term" value="P:proteolysis"/>
    <property type="evidence" value="ECO:0007669"/>
    <property type="project" value="UniProtKB-KW"/>
</dbReference>
<organism evidence="3 4">
    <name type="scientific">Deinococcus peraridilitoris (strain DSM 19664 / LMG 22246 / CIP 109416 / KR-200)</name>
    <dbReference type="NCBI Taxonomy" id="937777"/>
    <lineage>
        <taxon>Bacteria</taxon>
        <taxon>Thermotogati</taxon>
        <taxon>Deinococcota</taxon>
        <taxon>Deinococci</taxon>
        <taxon>Deinococcales</taxon>
        <taxon>Deinococcaceae</taxon>
        <taxon>Deinococcus</taxon>
    </lineage>
</organism>
<dbReference type="InterPro" id="IPR052901">
    <property type="entry name" value="Bact_TGase-like"/>
</dbReference>
<dbReference type="SMART" id="SM00460">
    <property type="entry name" value="TGc"/>
    <property type="match status" value="1"/>
</dbReference>
<evidence type="ECO:0000313" key="3">
    <source>
        <dbReference type="EMBL" id="AFZ66565.1"/>
    </source>
</evidence>
<keyword evidence="1" id="KW-0472">Membrane</keyword>
<dbReference type="InterPro" id="IPR038765">
    <property type="entry name" value="Papain-like_cys_pep_sf"/>
</dbReference>
<dbReference type="InterPro" id="IPR025403">
    <property type="entry name" value="TgpA-like_C"/>
</dbReference>
<dbReference type="Pfam" id="PF11992">
    <property type="entry name" value="TgpA_N"/>
    <property type="match status" value="1"/>
</dbReference>
<dbReference type="EMBL" id="CP003382">
    <property type="protein sequence ID" value="AFZ66565.1"/>
    <property type="molecule type" value="Genomic_DNA"/>
</dbReference>
<dbReference type="SUPFAM" id="SSF54001">
    <property type="entry name" value="Cysteine proteinases"/>
    <property type="match status" value="1"/>
</dbReference>
<keyword evidence="3" id="KW-0645">Protease</keyword>
<dbReference type="AlphaFoldDB" id="L0A0N5"/>
<dbReference type="Pfam" id="PF01841">
    <property type="entry name" value="Transglut_core"/>
    <property type="match status" value="1"/>
</dbReference>
<dbReference type="OrthoDB" id="9804872at2"/>
<evidence type="ECO:0000313" key="4">
    <source>
        <dbReference type="Proteomes" id="UP000010467"/>
    </source>
</evidence>
<dbReference type="GO" id="GO:0008233">
    <property type="term" value="F:peptidase activity"/>
    <property type="evidence" value="ECO:0007669"/>
    <property type="project" value="UniProtKB-KW"/>
</dbReference>
<dbReference type="HOGENOM" id="CLU_012397_0_0_0"/>
<dbReference type="STRING" id="937777.Deipe_1001"/>
<sequence length="654" mass="71855">MKGATVPPAPLPVTALYVTVAAFALTALPTLLRVPFWQGLLLGLLLSWRLAITRWGWHVPWTPLLLALVVVSTWGIAREYGTLIGRDGGTAVLITLVAFKLLEIRTRRDARVVLVLGYFVTASHFFFAQDTLTALHALSATFALTLALLVWQVPTARHSGTQLRRLARQSARLLGQAAPLTLALFVLFPRPDGPLWQMPVVSRQATTGLSDEVTPGSVSSLAQDDAVAFRAQFAAQPPAPGELYWRAYVHETFDGRSWRRSRPQSGRPTVYALSPTIAYSLTLEPNGRPQVFTLDVPTSLPPHSAIDADLQASLESPVATRTRLGLNAVTAYRYGLDASSEQLERNLYVPEGGNPQTRLLAGRWATLPPAKRVQAALELFRTGGYQYTLDPPGLPAQNPMDALLFGTRRGFCEHYAGAFAYLMRLSGVPARLVTGYQGGQNNGNYLIVRQANAHAWTEVWLDGEGWQRIDPTAALAPARLTGGLAAALPARQLPALLQAQPHWLSRLNLKLDAVHHAWNEWVIGYDGVRQRALLARLGIGAPGSAGYLLLLLGLSCAGLAAAFLTRRARRVPLPQLERAFQLLCAKLRLTRHPSETLSAYTVRATRLYPDDAAELRALVSEYQRLKYGPGTDTGQLYEFQLRIRRLRLTRRAQA</sequence>
<name>L0A0N5_DEIPD</name>
<dbReference type="Gene3D" id="3.10.620.30">
    <property type="match status" value="1"/>
</dbReference>
<feature type="transmembrane region" description="Helical" evidence="1">
    <location>
        <begin position="545"/>
        <end position="564"/>
    </location>
</feature>
<feature type="transmembrane region" description="Helical" evidence="1">
    <location>
        <begin position="171"/>
        <end position="188"/>
    </location>
</feature>
<dbReference type="eggNOG" id="COG1305">
    <property type="taxonomic scope" value="Bacteria"/>
</dbReference>
<feature type="transmembrane region" description="Helical" evidence="1">
    <location>
        <begin position="133"/>
        <end position="151"/>
    </location>
</feature>
<dbReference type="PATRIC" id="fig|937777.3.peg.1000"/>